<feature type="non-terminal residue" evidence="1">
    <location>
        <position position="52"/>
    </location>
</feature>
<proteinExistence type="predicted"/>
<dbReference type="EMBL" id="BARV01042333">
    <property type="protein sequence ID" value="GAI47349.1"/>
    <property type="molecule type" value="Genomic_DNA"/>
</dbReference>
<protein>
    <submittedName>
        <fullName evidence="1">Uncharacterized protein</fullName>
    </submittedName>
</protein>
<comment type="caution">
    <text evidence="1">The sequence shown here is derived from an EMBL/GenBank/DDBJ whole genome shotgun (WGS) entry which is preliminary data.</text>
</comment>
<accession>X1QVP2</accession>
<sequence length="52" mass="5372">MTKNLIISILAAFLVSTAADRANAAGSKKAKPLRDGFILAGVDGKLAQQDSN</sequence>
<evidence type="ECO:0000313" key="1">
    <source>
        <dbReference type="EMBL" id="GAI47349.1"/>
    </source>
</evidence>
<dbReference type="AlphaFoldDB" id="X1QVP2"/>
<reference evidence="1" key="1">
    <citation type="journal article" date="2014" name="Front. Microbiol.">
        <title>High frequency of phylogenetically diverse reductive dehalogenase-homologous genes in deep subseafloor sedimentary metagenomes.</title>
        <authorList>
            <person name="Kawai M."/>
            <person name="Futagami T."/>
            <person name="Toyoda A."/>
            <person name="Takaki Y."/>
            <person name="Nishi S."/>
            <person name="Hori S."/>
            <person name="Arai W."/>
            <person name="Tsubouchi T."/>
            <person name="Morono Y."/>
            <person name="Uchiyama I."/>
            <person name="Ito T."/>
            <person name="Fujiyama A."/>
            <person name="Inagaki F."/>
            <person name="Takami H."/>
        </authorList>
    </citation>
    <scope>NUCLEOTIDE SEQUENCE</scope>
    <source>
        <strain evidence="1">Expedition CK06-06</strain>
    </source>
</reference>
<name>X1QVP2_9ZZZZ</name>
<gene>
    <name evidence="1" type="ORF">S06H3_63706</name>
</gene>
<organism evidence="1">
    <name type="scientific">marine sediment metagenome</name>
    <dbReference type="NCBI Taxonomy" id="412755"/>
    <lineage>
        <taxon>unclassified sequences</taxon>
        <taxon>metagenomes</taxon>
        <taxon>ecological metagenomes</taxon>
    </lineage>
</organism>